<comment type="similarity">
    <text evidence="2 7">Belongs to the group II decarboxylase family.</text>
</comment>
<evidence type="ECO:0000313" key="8">
    <source>
        <dbReference type="EMBL" id="QFI40218.1"/>
    </source>
</evidence>
<accession>A0A5J6WSJ5</accession>
<dbReference type="GO" id="GO:0019752">
    <property type="term" value="P:carboxylic acid metabolic process"/>
    <property type="evidence" value="ECO:0007669"/>
    <property type="project" value="InterPro"/>
</dbReference>
<dbReference type="Gene3D" id="1.20.1650.10">
    <property type="entry name" value="PLP-dependent transferases"/>
    <property type="match status" value="1"/>
</dbReference>
<dbReference type="GO" id="GO:0008483">
    <property type="term" value="F:transaminase activity"/>
    <property type="evidence" value="ECO:0007669"/>
    <property type="project" value="UniProtKB-KW"/>
</dbReference>
<reference evidence="8 9" key="1">
    <citation type="submission" date="2019-09" db="EMBL/GenBank/DDBJ databases">
        <title>Hybrid Assembly of the complete Genome of the Deep-Sea Bacterium Moritella marina from long Nanopore and Illumina reads.</title>
        <authorList>
            <person name="Magin S."/>
            <person name="Georgoulis A."/>
            <person name="Papadimitriou K."/>
            <person name="Iliakis G."/>
            <person name="Vorgias C.E."/>
        </authorList>
    </citation>
    <scope>NUCLEOTIDE SEQUENCE [LARGE SCALE GENOMIC DNA]</scope>
    <source>
        <strain evidence="8 9">MP-1</strain>
    </source>
</reference>
<keyword evidence="9" id="KW-1185">Reference proteome</keyword>
<evidence type="ECO:0000313" key="9">
    <source>
        <dbReference type="Proteomes" id="UP000327424"/>
    </source>
</evidence>
<dbReference type="Pfam" id="PF00282">
    <property type="entry name" value="Pyridoxal_deC"/>
    <property type="match status" value="1"/>
</dbReference>
<dbReference type="InterPro" id="IPR002129">
    <property type="entry name" value="PyrdxlP-dep_de-COase"/>
</dbReference>
<comment type="cofactor">
    <cofactor evidence="1 6 7">
        <name>pyridoxal 5'-phosphate</name>
        <dbReference type="ChEBI" id="CHEBI:597326"/>
    </cofactor>
</comment>
<evidence type="ECO:0000256" key="5">
    <source>
        <dbReference type="ARBA" id="ARBA00023239"/>
    </source>
</evidence>
<proteinExistence type="inferred from homology"/>
<name>A0A5J6WSJ5_MORMI</name>
<evidence type="ECO:0000256" key="3">
    <source>
        <dbReference type="ARBA" id="ARBA00022793"/>
    </source>
</evidence>
<dbReference type="Gene3D" id="3.40.640.10">
    <property type="entry name" value="Type I PLP-dependent aspartate aminotransferase-like (Major domain)"/>
    <property type="match status" value="1"/>
</dbReference>
<dbReference type="CDD" id="cd06450">
    <property type="entry name" value="DOPA_deC_like"/>
    <property type="match status" value="1"/>
</dbReference>
<dbReference type="PANTHER" id="PTHR45677">
    <property type="entry name" value="GLUTAMATE DECARBOXYLASE-RELATED"/>
    <property type="match status" value="1"/>
</dbReference>
<dbReference type="InterPro" id="IPR015421">
    <property type="entry name" value="PyrdxlP-dep_Trfase_major"/>
</dbReference>
<evidence type="ECO:0000256" key="7">
    <source>
        <dbReference type="RuleBase" id="RU000382"/>
    </source>
</evidence>
<dbReference type="GO" id="GO:0016831">
    <property type="term" value="F:carboxy-lyase activity"/>
    <property type="evidence" value="ECO:0007669"/>
    <property type="project" value="UniProtKB-KW"/>
</dbReference>
<protein>
    <submittedName>
        <fullName evidence="8">Aspartate aminotransferase family protein</fullName>
    </submittedName>
</protein>
<dbReference type="PROSITE" id="PS00392">
    <property type="entry name" value="DDC_GAD_HDC_YDC"/>
    <property type="match status" value="1"/>
</dbReference>
<dbReference type="SUPFAM" id="SSF53383">
    <property type="entry name" value="PLP-dependent transferases"/>
    <property type="match status" value="1"/>
</dbReference>
<keyword evidence="4 6" id="KW-0663">Pyridoxal phosphate</keyword>
<keyword evidence="5 7" id="KW-0456">Lyase</keyword>
<dbReference type="Gene3D" id="3.90.1150.10">
    <property type="entry name" value="Aspartate Aminotransferase, domain 1"/>
    <property type="match status" value="1"/>
</dbReference>
<gene>
    <name evidence="8" type="ORF">FR932_05515</name>
</gene>
<sequence length="513" mass="56173">MKNSNQNSNHNSDWSDVFVHLDPQAQPNYLNAIAHSARELSAMFTTVKAPYSGLEPAKLNEKIMAMPIGKTPIAPLAEIITNNVNLIGKNSIIVQHPHCIAHLHTPPLIPALAAETIISALNQSMDSWDQASSATYVEQKMTDWLCELFGYDLVQSATNNGADGVFTSGGTQSNLMGLLLARDRVVEQTSGESVQKDGLPSYAEKLRILCSHTSHFTVQKSASLMGLGERAVVTVATDEFGCLGIDALKATIADLQSQDLMPFCVVGTAGTTDLGAIDDLQAIAAISEQHNMWFHVDGAYGGALILSSHKDRLAGIELADSISTDFHKLFFQPISCGALLIRDNHNFKYLLHHADYLNRETDELPNLVDKSIATTKRFDALKLLMSMQALGTDKFGAMYDHLISLTQDVGALVKATDKFELLAQPQLSTVLFRYNDLITSGDVSTEREEQICMINQRLRLDLLTAGQAVLGETKINGYTCLKLTILNPCLQLHDFESLFTKIADFAELQAYTK</sequence>
<dbReference type="AlphaFoldDB" id="A0A5J6WSJ5"/>
<dbReference type="Proteomes" id="UP000327424">
    <property type="component" value="Chromosome"/>
</dbReference>
<dbReference type="InterPro" id="IPR021115">
    <property type="entry name" value="Pyridoxal-P_BS"/>
</dbReference>
<dbReference type="InterPro" id="IPR015422">
    <property type="entry name" value="PyrdxlP-dep_Trfase_small"/>
</dbReference>
<feature type="modified residue" description="N6-(pyridoxal phosphate)lysine" evidence="6">
    <location>
        <position position="328"/>
    </location>
</feature>
<keyword evidence="8" id="KW-0032">Aminotransferase</keyword>
<evidence type="ECO:0000256" key="2">
    <source>
        <dbReference type="ARBA" id="ARBA00009533"/>
    </source>
</evidence>
<dbReference type="GO" id="GO:0005737">
    <property type="term" value="C:cytoplasm"/>
    <property type="evidence" value="ECO:0007669"/>
    <property type="project" value="TreeGrafter"/>
</dbReference>
<keyword evidence="8" id="KW-0808">Transferase</keyword>
<keyword evidence="3" id="KW-0210">Decarboxylase</keyword>
<dbReference type="PANTHER" id="PTHR45677:SF8">
    <property type="entry name" value="CYSTEINE SULFINIC ACID DECARBOXYLASE"/>
    <property type="match status" value="1"/>
</dbReference>
<evidence type="ECO:0000256" key="6">
    <source>
        <dbReference type="PIRSR" id="PIRSR602129-50"/>
    </source>
</evidence>
<dbReference type="OrthoDB" id="9803665at2"/>
<organism evidence="8 9">
    <name type="scientific">Moritella marina ATCC 15381</name>
    <dbReference type="NCBI Taxonomy" id="1202962"/>
    <lineage>
        <taxon>Bacteria</taxon>
        <taxon>Pseudomonadati</taxon>
        <taxon>Pseudomonadota</taxon>
        <taxon>Gammaproteobacteria</taxon>
        <taxon>Alteromonadales</taxon>
        <taxon>Moritellaceae</taxon>
        <taxon>Moritella</taxon>
    </lineage>
</organism>
<dbReference type="GO" id="GO:0030170">
    <property type="term" value="F:pyridoxal phosphate binding"/>
    <property type="evidence" value="ECO:0007669"/>
    <property type="project" value="InterPro"/>
</dbReference>
<dbReference type="EMBL" id="CP044399">
    <property type="protein sequence ID" value="QFI40218.1"/>
    <property type="molecule type" value="Genomic_DNA"/>
</dbReference>
<dbReference type="KEGG" id="mmaa:FR932_05515"/>
<evidence type="ECO:0000256" key="1">
    <source>
        <dbReference type="ARBA" id="ARBA00001933"/>
    </source>
</evidence>
<dbReference type="InterPro" id="IPR015424">
    <property type="entry name" value="PyrdxlP-dep_Trfase"/>
</dbReference>
<evidence type="ECO:0000256" key="4">
    <source>
        <dbReference type="ARBA" id="ARBA00022898"/>
    </source>
</evidence>